<comment type="caution">
    <text evidence="1">The sequence shown here is derived from an EMBL/GenBank/DDBJ whole genome shotgun (WGS) entry which is preliminary data.</text>
</comment>
<name>A0A167AZJ5_COLIC</name>
<keyword evidence="2" id="KW-1185">Reference proteome</keyword>
<evidence type="ECO:0000313" key="1">
    <source>
        <dbReference type="EMBL" id="KZL80711.1"/>
    </source>
</evidence>
<proteinExistence type="predicted"/>
<feature type="non-terminal residue" evidence="1">
    <location>
        <position position="1"/>
    </location>
</feature>
<organism evidence="1 2">
    <name type="scientific">Colletotrichum incanum</name>
    <name type="common">Soybean anthracnose fungus</name>
    <dbReference type="NCBI Taxonomy" id="1573173"/>
    <lineage>
        <taxon>Eukaryota</taxon>
        <taxon>Fungi</taxon>
        <taxon>Dikarya</taxon>
        <taxon>Ascomycota</taxon>
        <taxon>Pezizomycotina</taxon>
        <taxon>Sordariomycetes</taxon>
        <taxon>Hypocreomycetidae</taxon>
        <taxon>Glomerellales</taxon>
        <taxon>Glomerellaceae</taxon>
        <taxon>Colletotrichum</taxon>
        <taxon>Colletotrichum spaethianum species complex</taxon>
    </lineage>
</organism>
<accession>A0A167AZJ5</accession>
<sequence>LHGLRQRRL</sequence>
<dbReference type="Proteomes" id="UP000076584">
    <property type="component" value="Unassembled WGS sequence"/>
</dbReference>
<feature type="non-terminal residue" evidence="1">
    <location>
        <position position="9"/>
    </location>
</feature>
<reference evidence="1 2" key="1">
    <citation type="submission" date="2015-06" db="EMBL/GenBank/DDBJ databases">
        <title>Survival trade-offs in plant roots during colonization by closely related pathogenic and mutualistic fungi.</title>
        <authorList>
            <person name="Hacquard S."/>
            <person name="Kracher B."/>
            <person name="Hiruma K."/>
            <person name="Weinman A."/>
            <person name="Muench P."/>
            <person name="Garrido Oter R."/>
            <person name="Ver Loren van Themaat E."/>
            <person name="Dallerey J.-F."/>
            <person name="Damm U."/>
            <person name="Henrissat B."/>
            <person name="Lespinet O."/>
            <person name="Thon M."/>
            <person name="Kemen E."/>
            <person name="McHardy A.C."/>
            <person name="Schulze-Lefert P."/>
            <person name="O'Connell R.J."/>
        </authorList>
    </citation>
    <scope>NUCLEOTIDE SEQUENCE [LARGE SCALE GENOMIC DNA]</scope>
    <source>
        <strain evidence="1 2">MAFF 238704</strain>
    </source>
</reference>
<dbReference type="EMBL" id="LFIW01001824">
    <property type="protein sequence ID" value="KZL80711.1"/>
    <property type="molecule type" value="Genomic_DNA"/>
</dbReference>
<gene>
    <name evidence="1" type="ORF">CI238_13652</name>
</gene>
<protein>
    <submittedName>
        <fullName evidence="1">Uncharacterized protein</fullName>
    </submittedName>
</protein>
<evidence type="ECO:0000313" key="2">
    <source>
        <dbReference type="Proteomes" id="UP000076584"/>
    </source>
</evidence>